<evidence type="ECO:0000313" key="3">
    <source>
        <dbReference type="EMBL" id="CRG82774.1"/>
    </source>
</evidence>
<evidence type="ECO:0000313" key="4">
    <source>
        <dbReference type="Proteomes" id="UP000054383"/>
    </source>
</evidence>
<dbReference type="InterPro" id="IPR046529">
    <property type="entry name" value="DUF6594"/>
</dbReference>
<sequence length="271" mass="30931">MSQQENSTGNFTDLFLSKPRIAAAKRFDAISLKIILGLQSELREIECRGFQDIPPYSLDRTTISQSSTHSTIQAGSTGEQLATFDDVRKKMETYHDFVLRFIKLYSLKPLDNTDHIALLHHLSVFRQDHPEANIDSKIWMDNNDLIGVRTTHLPKRDRFTRFLTDVLSWLTKRKLLRKLWKGDDRNVYMDEEKIGKFVVVLNVFIASLLNMLALFVLYAIHSTLARIGTICAFSLLFMLCALFFTAAEPVTVYNSTAAYSAVLVVFISNVN</sequence>
<feature type="transmembrane region" description="Helical" evidence="1">
    <location>
        <begin position="197"/>
        <end position="220"/>
    </location>
</feature>
<keyword evidence="1" id="KW-0472">Membrane</keyword>
<dbReference type="Proteomes" id="UP000054383">
    <property type="component" value="Unassembled WGS sequence"/>
</dbReference>
<evidence type="ECO:0000256" key="1">
    <source>
        <dbReference type="SAM" id="Phobius"/>
    </source>
</evidence>
<dbReference type="OrthoDB" id="3533814at2759"/>
<evidence type="ECO:0000259" key="2">
    <source>
        <dbReference type="Pfam" id="PF20237"/>
    </source>
</evidence>
<keyword evidence="1" id="KW-0812">Transmembrane</keyword>
<gene>
    <name evidence="3" type="ORF">PISL3812_00120</name>
</gene>
<protein>
    <recommendedName>
        <fullName evidence="2">DUF6594 domain-containing protein</fullName>
    </recommendedName>
</protein>
<reference evidence="3 4" key="1">
    <citation type="submission" date="2015-04" db="EMBL/GenBank/DDBJ databases">
        <authorList>
            <person name="Syromyatnikov M.Y."/>
            <person name="Popov V.N."/>
        </authorList>
    </citation>
    <scope>NUCLEOTIDE SEQUENCE [LARGE SCALE GENOMIC DNA]</scope>
    <source>
        <strain evidence="3">WF-38-12</strain>
    </source>
</reference>
<keyword evidence="1" id="KW-1133">Transmembrane helix</keyword>
<organism evidence="3 4">
    <name type="scientific">Talaromyces islandicus</name>
    <name type="common">Penicillium islandicum</name>
    <dbReference type="NCBI Taxonomy" id="28573"/>
    <lineage>
        <taxon>Eukaryota</taxon>
        <taxon>Fungi</taxon>
        <taxon>Dikarya</taxon>
        <taxon>Ascomycota</taxon>
        <taxon>Pezizomycotina</taxon>
        <taxon>Eurotiomycetes</taxon>
        <taxon>Eurotiomycetidae</taxon>
        <taxon>Eurotiales</taxon>
        <taxon>Trichocomaceae</taxon>
        <taxon>Talaromyces</taxon>
        <taxon>Talaromyces sect. Islandici</taxon>
    </lineage>
</organism>
<feature type="transmembrane region" description="Helical" evidence="1">
    <location>
        <begin position="227"/>
        <end position="246"/>
    </location>
</feature>
<name>A0A0U1LID6_TALIS</name>
<dbReference type="PANTHER" id="PTHR34502">
    <property type="entry name" value="DUF6594 DOMAIN-CONTAINING PROTEIN-RELATED"/>
    <property type="match status" value="1"/>
</dbReference>
<dbReference type="PANTHER" id="PTHR34502:SF5">
    <property type="entry name" value="DUF6594 DOMAIN-CONTAINING PROTEIN"/>
    <property type="match status" value="1"/>
</dbReference>
<dbReference type="STRING" id="28573.A0A0U1LID6"/>
<dbReference type="AlphaFoldDB" id="A0A0U1LID6"/>
<proteinExistence type="predicted"/>
<accession>A0A0U1LID6</accession>
<dbReference type="EMBL" id="CVMT01000001">
    <property type="protein sequence ID" value="CRG82774.1"/>
    <property type="molecule type" value="Genomic_DNA"/>
</dbReference>
<feature type="domain" description="DUF6594" evidence="2">
    <location>
        <begin position="17"/>
        <end position="264"/>
    </location>
</feature>
<dbReference type="Pfam" id="PF20237">
    <property type="entry name" value="DUF6594"/>
    <property type="match status" value="1"/>
</dbReference>
<keyword evidence="4" id="KW-1185">Reference proteome</keyword>